<protein>
    <submittedName>
        <fullName evidence="2">Uncharacterized protein</fullName>
    </submittedName>
</protein>
<evidence type="ECO:0000256" key="1">
    <source>
        <dbReference type="SAM" id="MobiDB-lite"/>
    </source>
</evidence>
<sequence length="62" mass="6874">MKASSMARRLTTKSARRRSASKAPSLQCWSTAFFKSDSARSFNALAKSLRRAALSFTLLSIF</sequence>
<feature type="region of interest" description="Disordered" evidence="1">
    <location>
        <begin position="1"/>
        <end position="25"/>
    </location>
</feature>
<evidence type="ECO:0000313" key="2">
    <source>
        <dbReference type="EMBL" id="JAE09285.1"/>
    </source>
</evidence>
<accession>A0A0A9F8B9</accession>
<name>A0A0A9F8B9_ARUDO</name>
<feature type="compositionally biased region" description="Basic residues" evidence="1">
    <location>
        <begin position="10"/>
        <end position="20"/>
    </location>
</feature>
<proteinExistence type="predicted"/>
<reference evidence="2" key="2">
    <citation type="journal article" date="2015" name="Data Brief">
        <title>Shoot transcriptome of the giant reed, Arundo donax.</title>
        <authorList>
            <person name="Barrero R.A."/>
            <person name="Guerrero F.D."/>
            <person name="Moolhuijzen P."/>
            <person name="Goolsby J.A."/>
            <person name="Tidwell J."/>
            <person name="Bellgard S.E."/>
            <person name="Bellgard M.I."/>
        </authorList>
    </citation>
    <scope>NUCLEOTIDE SEQUENCE</scope>
    <source>
        <tissue evidence="2">Shoot tissue taken approximately 20 cm above the soil surface</tissue>
    </source>
</reference>
<reference evidence="2" key="1">
    <citation type="submission" date="2014-09" db="EMBL/GenBank/DDBJ databases">
        <authorList>
            <person name="Magalhaes I.L.F."/>
            <person name="Oliveira U."/>
            <person name="Santos F.R."/>
            <person name="Vidigal T.H.D.A."/>
            <person name="Brescovit A.D."/>
            <person name="Santos A.J."/>
        </authorList>
    </citation>
    <scope>NUCLEOTIDE SEQUENCE</scope>
    <source>
        <tissue evidence="2">Shoot tissue taken approximately 20 cm above the soil surface</tissue>
    </source>
</reference>
<dbReference type="EMBL" id="GBRH01188611">
    <property type="protein sequence ID" value="JAE09285.1"/>
    <property type="molecule type" value="Transcribed_RNA"/>
</dbReference>
<dbReference type="AlphaFoldDB" id="A0A0A9F8B9"/>
<organism evidence="2">
    <name type="scientific">Arundo donax</name>
    <name type="common">Giant reed</name>
    <name type="synonym">Donax arundinaceus</name>
    <dbReference type="NCBI Taxonomy" id="35708"/>
    <lineage>
        <taxon>Eukaryota</taxon>
        <taxon>Viridiplantae</taxon>
        <taxon>Streptophyta</taxon>
        <taxon>Embryophyta</taxon>
        <taxon>Tracheophyta</taxon>
        <taxon>Spermatophyta</taxon>
        <taxon>Magnoliopsida</taxon>
        <taxon>Liliopsida</taxon>
        <taxon>Poales</taxon>
        <taxon>Poaceae</taxon>
        <taxon>PACMAD clade</taxon>
        <taxon>Arundinoideae</taxon>
        <taxon>Arundineae</taxon>
        <taxon>Arundo</taxon>
    </lineage>
</organism>